<dbReference type="GO" id="GO:0015648">
    <property type="term" value="F:lipid-linked peptidoglycan transporter activity"/>
    <property type="evidence" value="ECO:0007669"/>
    <property type="project" value="TreeGrafter"/>
</dbReference>
<feature type="transmembrane region" description="Helical" evidence="6">
    <location>
        <begin position="187"/>
        <end position="207"/>
    </location>
</feature>
<feature type="transmembrane region" description="Helical" evidence="6">
    <location>
        <begin position="313"/>
        <end position="330"/>
    </location>
</feature>
<evidence type="ECO:0000313" key="7">
    <source>
        <dbReference type="EMBL" id="TDX41827.1"/>
    </source>
</evidence>
<evidence type="ECO:0000256" key="4">
    <source>
        <dbReference type="ARBA" id="ARBA00022989"/>
    </source>
</evidence>
<protein>
    <submittedName>
        <fullName evidence="7">Rod shape determining protein RodA</fullName>
    </submittedName>
</protein>
<gene>
    <name evidence="7" type="ORF">C7954_12413</name>
</gene>
<dbReference type="RefSeq" id="WP_134059694.1">
    <property type="nucleotide sequence ID" value="NZ_SOEF01000024.1"/>
</dbReference>
<keyword evidence="2 6" id="KW-0812">Transmembrane</keyword>
<dbReference type="Pfam" id="PF01098">
    <property type="entry name" value="FTSW_RODA_SPOVE"/>
    <property type="match status" value="1"/>
</dbReference>
<dbReference type="InterPro" id="IPR001182">
    <property type="entry name" value="FtsW/RodA"/>
</dbReference>
<evidence type="ECO:0000256" key="5">
    <source>
        <dbReference type="ARBA" id="ARBA00023136"/>
    </source>
</evidence>
<evidence type="ECO:0000313" key="8">
    <source>
        <dbReference type="Proteomes" id="UP000295472"/>
    </source>
</evidence>
<dbReference type="EMBL" id="SOEF01000024">
    <property type="protein sequence ID" value="TDX41827.1"/>
    <property type="molecule type" value="Genomic_DNA"/>
</dbReference>
<feature type="transmembrane region" description="Helical" evidence="6">
    <location>
        <begin position="46"/>
        <end position="63"/>
    </location>
</feature>
<accession>A0A4R8GK89</accession>
<dbReference type="PANTHER" id="PTHR30474">
    <property type="entry name" value="CELL CYCLE PROTEIN"/>
    <property type="match status" value="1"/>
</dbReference>
<proteinExistence type="predicted"/>
<keyword evidence="4 6" id="KW-1133">Transmembrane helix</keyword>
<dbReference type="NCBIfam" id="TIGR02210">
    <property type="entry name" value="rodA_shape"/>
    <property type="match status" value="1"/>
</dbReference>
<dbReference type="GO" id="GO:0008360">
    <property type="term" value="P:regulation of cell shape"/>
    <property type="evidence" value="ECO:0007669"/>
    <property type="project" value="UniProtKB-KW"/>
</dbReference>
<dbReference type="AlphaFoldDB" id="A0A4R8GK89"/>
<comment type="subcellular location">
    <subcellularLocation>
        <location evidence="1">Membrane</location>
        <topology evidence="1">Multi-pass membrane protein</topology>
    </subcellularLocation>
</comment>
<evidence type="ECO:0000256" key="6">
    <source>
        <dbReference type="SAM" id="Phobius"/>
    </source>
</evidence>
<dbReference type="GeneID" id="57013268"/>
<name>A0A4R8GK89_9FIRM</name>
<comment type="caution">
    <text evidence="7">The sequence shown here is derived from an EMBL/GenBank/DDBJ whole genome shotgun (WGS) entry which is preliminary data.</text>
</comment>
<dbReference type="GO" id="GO:0032153">
    <property type="term" value="C:cell division site"/>
    <property type="evidence" value="ECO:0007669"/>
    <property type="project" value="TreeGrafter"/>
</dbReference>
<dbReference type="InterPro" id="IPR011923">
    <property type="entry name" value="RodA/MrdB"/>
</dbReference>
<feature type="transmembrane region" description="Helical" evidence="6">
    <location>
        <begin position="75"/>
        <end position="97"/>
    </location>
</feature>
<feature type="transmembrane region" description="Helical" evidence="6">
    <location>
        <begin position="283"/>
        <end position="306"/>
    </location>
</feature>
<keyword evidence="3" id="KW-0133">Cell shape</keyword>
<sequence length="379" mass="41901">MNWNKKFLRYLNFNVPFAVILLILIGFISISSAVEINQAGSGALRFLQKQAVSVVLGLLVVFIMQAFDYKIFKQYAILIYISMLLMLTATLFLGQGVSGGAHWISIGAFNLQTSELSKIMLILVLAAVIDNNSDDMGYLKGMFLPSIVAFIPFSLVILQNDLGTALVLFFIYLLMLFAGGGNFKYMASVFGGGFLVIVSTITAHVFFNTPLPFLKEYQLNRLIVFINPNIDPHGSGYNIIQSIIALGSGRSFGKGLFAGTQNQLNFLPEKHTDFIFSVIGEEFGFLGTAVVILLFLFLLWQFLSIAENARDRYGYLVMIGIIAMFLFHVLENVGMTMGIMPITGIPLPFISYGGTFMLTSLTAVAIAININLRKNKLMF</sequence>
<feature type="transmembrane region" description="Helical" evidence="6">
    <location>
        <begin position="12"/>
        <end position="34"/>
    </location>
</feature>
<feature type="transmembrane region" description="Helical" evidence="6">
    <location>
        <begin position="164"/>
        <end position="180"/>
    </location>
</feature>
<evidence type="ECO:0000256" key="1">
    <source>
        <dbReference type="ARBA" id="ARBA00004141"/>
    </source>
</evidence>
<reference evidence="7 8" key="1">
    <citation type="submission" date="2019-03" db="EMBL/GenBank/DDBJ databases">
        <title>Subsurface microbial communities from deep shales in Ohio and West Virginia, USA.</title>
        <authorList>
            <person name="Wrighton K."/>
        </authorList>
    </citation>
    <scope>NUCLEOTIDE SEQUENCE [LARGE SCALE GENOMIC DNA]</scope>
    <source>
        <strain evidence="7 8">DSMZ 11287</strain>
    </source>
</reference>
<dbReference type="GO" id="GO:0051301">
    <property type="term" value="P:cell division"/>
    <property type="evidence" value="ECO:0007669"/>
    <property type="project" value="InterPro"/>
</dbReference>
<dbReference type="Proteomes" id="UP000295472">
    <property type="component" value="Unassembled WGS sequence"/>
</dbReference>
<keyword evidence="5 6" id="KW-0472">Membrane</keyword>
<evidence type="ECO:0000256" key="2">
    <source>
        <dbReference type="ARBA" id="ARBA00022692"/>
    </source>
</evidence>
<feature type="transmembrane region" description="Helical" evidence="6">
    <location>
        <begin position="350"/>
        <end position="372"/>
    </location>
</feature>
<dbReference type="GO" id="GO:0005886">
    <property type="term" value="C:plasma membrane"/>
    <property type="evidence" value="ECO:0007669"/>
    <property type="project" value="TreeGrafter"/>
</dbReference>
<evidence type="ECO:0000256" key="3">
    <source>
        <dbReference type="ARBA" id="ARBA00022960"/>
    </source>
</evidence>
<organism evidence="7 8">
    <name type="scientific">Halanaerobium congolense</name>
    <dbReference type="NCBI Taxonomy" id="54121"/>
    <lineage>
        <taxon>Bacteria</taxon>
        <taxon>Bacillati</taxon>
        <taxon>Bacillota</taxon>
        <taxon>Clostridia</taxon>
        <taxon>Halanaerobiales</taxon>
        <taxon>Halanaerobiaceae</taxon>
        <taxon>Halanaerobium</taxon>
    </lineage>
</organism>
<dbReference type="PANTHER" id="PTHR30474:SF1">
    <property type="entry name" value="PEPTIDOGLYCAN GLYCOSYLTRANSFERASE MRDB"/>
    <property type="match status" value="1"/>
</dbReference>
<feature type="transmembrane region" description="Helical" evidence="6">
    <location>
        <begin position="141"/>
        <end position="158"/>
    </location>
</feature>
<feature type="transmembrane region" description="Helical" evidence="6">
    <location>
        <begin position="103"/>
        <end position="129"/>
    </location>
</feature>